<dbReference type="GO" id="GO:0061908">
    <property type="term" value="C:phagophore"/>
    <property type="evidence" value="ECO:0007669"/>
    <property type="project" value="TreeGrafter"/>
</dbReference>
<evidence type="ECO:0000256" key="5">
    <source>
        <dbReference type="ARBA" id="ARBA00022448"/>
    </source>
</evidence>
<dbReference type="GO" id="GO:0061723">
    <property type="term" value="P:glycophagy"/>
    <property type="evidence" value="ECO:0007669"/>
    <property type="project" value="TreeGrafter"/>
</dbReference>
<dbReference type="GO" id="GO:0034045">
    <property type="term" value="C:phagophore assembly site membrane"/>
    <property type="evidence" value="ECO:0007669"/>
    <property type="project" value="UniProtKB-SubCell"/>
</dbReference>
<evidence type="ECO:0000256" key="11">
    <source>
        <dbReference type="ARBA" id="ARBA00024615"/>
    </source>
</evidence>
<evidence type="ECO:0000256" key="6">
    <source>
        <dbReference type="ARBA" id="ARBA00022824"/>
    </source>
</evidence>
<dbReference type="GO" id="GO:0000045">
    <property type="term" value="P:autophagosome assembly"/>
    <property type="evidence" value="ECO:0007669"/>
    <property type="project" value="TreeGrafter"/>
</dbReference>
<protein>
    <recommendedName>
        <fullName evidence="4">Autophagy-related protein 2</fullName>
    </recommendedName>
</protein>
<name>A0AAV9D826_ACOCL</name>
<evidence type="ECO:0000313" key="14">
    <source>
        <dbReference type="Proteomes" id="UP001180020"/>
    </source>
</evidence>
<gene>
    <name evidence="13" type="ORF">QJS10_CPB15g00825</name>
</gene>
<evidence type="ECO:0000256" key="12">
    <source>
        <dbReference type="SAM" id="MobiDB-lite"/>
    </source>
</evidence>
<keyword evidence="7" id="KW-0072">Autophagy</keyword>
<comment type="caution">
    <text evidence="13">The sequence shown here is derived from an EMBL/GenBank/DDBJ whole genome shotgun (WGS) entry which is preliminary data.</text>
</comment>
<dbReference type="GO" id="GO:0000422">
    <property type="term" value="P:autophagy of mitochondrion"/>
    <property type="evidence" value="ECO:0007669"/>
    <property type="project" value="TreeGrafter"/>
</dbReference>
<evidence type="ECO:0000313" key="13">
    <source>
        <dbReference type="EMBL" id="KAK1297387.1"/>
    </source>
</evidence>
<sequence>MDHPDHFDFESHISVDGHVGGDLWNFNSKTTSADDVFPLNCPNIGLETIQSSCSHETLLPQLIESYYISDLLPAPKSSLCNYTSHEDFKSKSSLVHADAEYRKGGWYEDIPFRIHEDHILKENEQPGETQLHNICELPSINSASPSEPSTVKGRILLKNIGVKWRMYAGSDWPKGNRNDTNTLNTCRSIGRDTTVCLELSLSRMNLEYDMFPEGDIWLSKLSISVQDFYLYDHSRDAPWKMKFDIWPVVLRIDYIPHYIDLAALREGKYAELVNLVNWKIHKLLKGLAPIRSLFSVSSGAAKLVSLPLKSYKKDHRLIKGVQRGATAFLRSISVEAVGLGVHLAAGAHDILLQTENVLASFSPSLHSSGKRWEKADVRSNQPRDAQQGIHQAYESITDGLGKTASALVSNPLKTYQRGAGAGLALVSAIQAAPAAAVAPASAAARAVHCALLGLSTGGSDPLRTDYHQFDSTKKTLPSPHHHHHRGLRDIIISNDD</sequence>
<reference evidence="13" key="2">
    <citation type="submission" date="2023-06" db="EMBL/GenBank/DDBJ databases">
        <authorList>
            <person name="Ma L."/>
            <person name="Liu K.-W."/>
            <person name="Li Z."/>
            <person name="Hsiao Y.-Y."/>
            <person name="Qi Y."/>
            <person name="Fu T."/>
            <person name="Tang G."/>
            <person name="Zhang D."/>
            <person name="Sun W.-H."/>
            <person name="Liu D.-K."/>
            <person name="Li Y."/>
            <person name="Chen G.-Z."/>
            <person name="Liu X.-D."/>
            <person name="Liao X.-Y."/>
            <person name="Jiang Y.-T."/>
            <person name="Yu X."/>
            <person name="Hao Y."/>
            <person name="Huang J."/>
            <person name="Zhao X.-W."/>
            <person name="Ke S."/>
            <person name="Chen Y.-Y."/>
            <person name="Wu W.-L."/>
            <person name="Hsu J.-L."/>
            <person name="Lin Y.-F."/>
            <person name="Huang M.-D."/>
            <person name="Li C.-Y."/>
            <person name="Huang L."/>
            <person name="Wang Z.-W."/>
            <person name="Zhao X."/>
            <person name="Zhong W.-Y."/>
            <person name="Peng D.-H."/>
            <person name="Ahmad S."/>
            <person name="Lan S."/>
            <person name="Zhang J.-S."/>
            <person name="Tsai W.-C."/>
            <person name="Van De Peer Y."/>
            <person name="Liu Z.-J."/>
        </authorList>
    </citation>
    <scope>NUCLEOTIDE SEQUENCE</scope>
    <source>
        <strain evidence="13">CP</strain>
        <tissue evidence="13">Leaves</tissue>
    </source>
</reference>
<evidence type="ECO:0000256" key="10">
    <source>
        <dbReference type="ARBA" id="ARBA00024479"/>
    </source>
</evidence>
<reference evidence="13" key="1">
    <citation type="journal article" date="2023" name="Nat. Commun.">
        <title>Diploid and tetraploid genomes of Acorus and the evolution of monocots.</title>
        <authorList>
            <person name="Ma L."/>
            <person name="Liu K.W."/>
            <person name="Li Z."/>
            <person name="Hsiao Y.Y."/>
            <person name="Qi Y."/>
            <person name="Fu T."/>
            <person name="Tang G.D."/>
            <person name="Zhang D."/>
            <person name="Sun W.H."/>
            <person name="Liu D.K."/>
            <person name="Li Y."/>
            <person name="Chen G.Z."/>
            <person name="Liu X.D."/>
            <person name="Liao X.Y."/>
            <person name="Jiang Y.T."/>
            <person name="Yu X."/>
            <person name="Hao Y."/>
            <person name="Huang J."/>
            <person name="Zhao X.W."/>
            <person name="Ke S."/>
            <person name="Chen Y.Y."/>
            <person name="Wu W.L."/>
            <person name="Hsu J.L."/>
            <person name="Lin Y.F."/>
            <person name="Huang M.D."/>
            <person name="Li C.Y."/>
            <person name="Huang L."/>
            <person name="Wang Z.W."/>
            <person name="Zhao X."/>
            <person name="Zhong W.Y."/>
            <person name="Peng D.H."/>
            <person name="Ahmad S."/>
            <person name="Lan S."/>
            <person name="Zhang J.S."/>
            <person name="Tsai W.C."/>
            <person name="Van de Peer Y."/>
            <person name="Liu Z.J."/>
        </authorList>
    </citation>
    <scope>NUCLEOTIDE SEQUENCE</scope>
    <source>
        <strain evidence="13">CP</strain>
    </source>
</reference>
<organism evidence="13 14">
    <name type="scientific">Acorus calamus</name>
    <name type="common">Sweet flag</name>
    <dbReference type="NCBI Taxonomy" id="4465"/>
    <lineage>
        <taxon>Eukaryota</taxon>
        <taxon>Viridiplantae</taxon>
        <taxon>Streptophyta</taxon>
        <taxon>Embryophyta</taxon>
        <taxon>Tracheophyta</taxon>
        <taxon>Spermatophyta</taxon>
        <taxon>Magnoliopsida</taxon>
        <taxon>Liliopsida</taxon>
        <taxon>Acoraceae</taxon>
        <taxon>Acorus</taxon>
    </lineage>
</organism>
<dbReference type="Pfam" id="PF13329">
    <property type="entry name" value="ATG2_CAD"/>
    <property type="match status" value="1"/>
</dbReference>
<keyword evidence="9" id="KW-0472">Membrane</keyword>
<dbReference type="PANTHER" id="PTHR13190">
    <property type="entry name" value="AUTOPHAGY-RELATED 2, ISOFORM A"/>
    <property type="match status" value="1"/>
</dbReference>
<dbReference type="Proteomes" id="UP001180020">
    <property type="component" value="Unassembled WGS sequence"/>
</dbReference>
<evidence type="ECO:0000256" key="7">
    <source>
        <dbReference type="ARBA" id="ARBA00023006"/>
    </source>
</evidence>
<dbReference type="GO" id="GO:0005789">
    <property type="term" value="C:endoplasmic reticulum membrane"/>
    <property type="evidence" value="ECO:0007669"/>
    <property type="project" value="UniProtKB-SubCell"/>
</dbReference>
<dbReference type="GO" id="GO:0043495">
    <property type="term" value="F:protein-membrane adaptor activity"/>
    <property type="evidence" value="ECO:0007669"/>
    <property type="project" value="TreeGrafter"/>
</dbReference>
<keyword evidence="5" id="KW-0813">Transport</keyword>
<evidence type="ECO:0000256" key="9">
    <source>
        <dbReference type="ARBA" id="ARBA00023136"/>
    </source>
</evidence>
<comment type="catalytic activity">
    <reaction evidence="11">
        <text>a 1,2-diacyl-sn-glycero-3-phosphoethanolamine(in) = a 1,2-diacyl-sn-glycero-3-phosphoethanolamine(out)</text>
        <dbReference type="Rhea" id="RHEA:38895"/>
        <dbReference type="ChEBI" id="CHEBI:64612"/>
    </reaction>
</comment>
<keyword evidence="8" id="KW-0445">Lipid transport</keyword>
<accession>A0AAV9D826</accession>
<evidence type="ECO:0000256" key="3">
    <source>
        <dbReference type="ARBA" id="ARBA00009714"/>
    </source>
</evidence>
<dbReference type="InterPro" id="IPR026849">
    <property type="entry name" value="ATG2"/>
</dbReference>
<feature type="region of interest" description="Disordered" evidence="12">
    <location>
        <begin position="471"/>
        <end position="496"/>
    </location>
</feature>
<evidence type="ECO:0000256" key="8">
    <source>
        <dbReference type="ARBA" id="ARBA00023055"/>
    </source>
</evidence>
<evidence type="ECO:0000256" key="4">
    <source>
        <dbReference type="ARBA" id="ARBA00018070"/>
    </source>
</evidence>
<proteinExistence type="inferred from homology"/>
<dbReference type="GO" id="GO:0032266">
    <property type="term" value="F:phosphatidylinositol-3-phosphate binding"/>
    <property type="evidence" value="ECO:0007669"/>
    <property type="project" value="TreeGrafter"/>
</dbReference>
<dbReference type="PANTHER" id="PTHR13190:SF1">
    <property type="entry name" value="AUTOPHAGY-RELATED 2, ISOFORM A"/>
    <property type="match status" value="1"/>
</dbReference>
<evidence type="ECO:0000256" key="1">
    <source>
        <dbReference type="ARBA" id="ARBA00004406"/>
    </source>
</evidence>
<keyword evidence="14" id="KW-1185">Reference proteome</keyword>
<comment type="subcellular location">
    <subcellularLocation>
        <location evidence="1">Endoplasmic reticulum membrane</location>
        <topology evidence="1">Peripheral membrane protein</topology>
    </subcellularLocation>
    <subcellularLocation>
        <location evidence="2">Preautophagosomal structure membrane</location>
        <topology evidence="2">Peripheral membrane protein</topology>
    </subcellularLocation>
</comment>
<evidence type="ECO:0000256" key="2">
    <source>
        <dbReference type="ARBA" id="ARBA00004623"/>
    </source>
</evidence>
<dbReference type="GO" id="GO:0061709">
    <property type="term" value="P:reticulophagy"/>
    <property type="evidence" value="ECO:0007669"/>
    <property type="project" value="TreeGrafter"/>
</dbReference>
<dbReference type="GO" id="GO:0006869">
    <property type="term" value="P:lipid transport"/>
    <property type="evidence" value="ECO:0007669"/>
    <property type="project" value="UniProtKB-KW"/>
</dbReference>
<comment type="catalytic activity">
    <reaction evidence="10">
        <text>a 1,2-diacyl-sn-glycero-3-phospho-L-serine(in) = a 1,2-diacyl-sn-glycero-3-phospho-L-serine(out)</text>
        <dbReference type="Rhea" id="RHEA:38663"/>
        <dbReference type="ChEBI" id="CHEBI:57262"/>
    </reaction>
</comment>
<dbReference type="GO" id="GO:0034727">
    <property type="term" value="P:piecemeal microautophagy of the nucleus"/>
    <property type="evidence" value="ECO:0007669"/>
    <property type="project" value="TreeGrafter"/>
</dbReference>
<keyword evidence="6" id="KW-0256">Endoplasmic reticulum</keyword>
<dbReference type="EMBL" id="JAUJYO010000015">
    <property type="protein sequence ID" value="KAK1297387.1"/>
    <property type="molecule type" value="Genomic_DNA"/>
</dbReference>
<comment type="similarity">
    <text evidence="3">Belongs to the ATG2 family.</text>
</comment>
<dbReference type="AlphaFoldDB" id="A0AAV9D826"/>